<feature type="transmembrane region" description="Helical" evidence="11">
    <location>
        <begin position="446"/>
        <end position="464"/>
    </location>
</feature>
<accession>A0A9N7RG54</accession>
<feature type="transmembrane region" description="Helical" evidence="11">
    <location>
        <begin position="197"/>
        <end position="218"/>
    </location>
</feature>
<dbReference type="InterPro" id="IPR020846">
    <property type="entry name" value="MFS_dom"/>
</dbReference>
<comment type="caution">
    <text evidence="13">The sequence shown here is derived from an EMBL/GenBank/DDBJ whole genome shotgun (WGS) entry which is preliminary data.</text>
</comment>
<evidence type="ECO:0000256" key="4">
    <source>
        <dbReference type="ARBA" id="ARBA00022597"/>
    </source>
</evidence>
<dbReference type="GO" id="GO:0016020">
    <property type="term" value="C:membrane"/>
    <property type="evidence" value="ECO:0007669"/>
    <property type="project" value="UniProtKB-SubCell"/>
</dbReference>
<keyword evidence="7 11" id="KW-0472">Membrane</keyword>
<dbReference type="AlphaFoldDB" id="A0A9N7RG54"/>
<dbReference type="InterPro" id="IPR050549">
    <property type="entry name" value="MFS_Trehalose_Transporter"/>
</dbReference>
<evidence type="ECO:0000313" key="14">
    <source>
        <dbReference type="Proteomes" id="UP001153555"/>
    </source>
</evidence>
<evidence type="ECO:0000256" key="11">
    <source>
        <dbReference type="SAM" id="Phobius"/>
    </source>
</evidence>
<feature type="transmembrane region" description="Helical" evidence="11">
    <location>
        <begin position="317"/>
        <end position="337"/>
    </location>
</feature>
<dbReference type="OrthoDB" id="6133115at2759"/>
<feature type="transmembrane region" description="Helical" evidence="11">
    <location>
        <begin position="87"/>
        <end position="107"/>
    </location>
</feature>
<evidence type="ECO:0000256" key="1">
    <source>
        <dbReference type="ARBA" id="ARBA00004141"/>
    </source>
</evidence>
<evidence type="ECO:0000256" key="3">
    <source>
        <dbReference type="ARBA" id="ARBA00022448"/>
    </source>
</evidence>
<evidence type="ECO:0000256" key="2">
    <source>
        <dbReference type="ARBA" id="ARBA00010992"/>
    </source>
</evidence>
<evidence type="ECO:0000256" key="5">
    <source>
        <dbReference type="ARBA" id="ARBA00022692"/>
    </source>
</evidence>
<evidence type="ECO:0000259" key="12">
    <source>
        <dbReference type="PROSITE" id="PS50850"/>
    </source>
</evidence>
<keyword evidence="3 9" id="KW-0813">Transport</keyword>
<gene>
    <name evidence="13" type="ORF">SHERM_23837</name>
</gene>
<evidence type="ECO:0000256" key="9">
    <source>
        <dbReference type="RuleBase" id="RU003346"/>
    </source>
</evidence>
<dbReference type="PRINTS" id="PR00171">
    <property type="entry name" value="SUGRTRNSPORT"/>
</dbReference>
<feature type="transmembrane region" description="Helical" evidence="11">
    <location>
        <begin position="282"/>
        <end position="305"/>
    </location>
</feature>
<reference evidence="13" key="1">
    <citation type="submission" date="2019-12" db="EMBL/GenBank/DDBJ databases">
        <authorList>
            <person name="Scholes J."/>
        </authorList>
    </citation>
    <scope>NUCLEOTIDE SEQUENCE</scope>
</reference>
<dbReference type="Proteomes" id="UP001153555">
    <property type="component" value="Unassembled WGS sequence"/>
</dbReference>
<dbReference type="NCBIfam" id="TIGR00879">
    <property type="entry name" value="SP"/>
    <property type="match status" value="1"/>
</dbReference>
<dbReference type="Pfam" id="PF00083">
    <property type="entry name" value="Sugar_tr"/>
    <property type="match status" value="1"/>
</dbReference>
<feature type="compositionally biased region" description="Basic and acidic residues" evidence="10">
    <location>
        <begin position="11"/>
        <end position="20"/>
    </location>
</feature>
<proteinExistence type="inferred from homology"/>
<feature type="transmembrane region" description="Helical" evidence="11">
    <location>
        <begin position="378"/>
        <end position="402"/>
    </location>
</feature>
<feature type="transmembrane region" description="Helical" evidence="11">
    <location>
        <begin position="44"/>
        <end position="67"/>
    </location>
</feature>
<dbReference type="EMBL" id="CACSLK010027752">
    <property type="protein sequence ID" value="CAA0828142.1"/>
    <property type="molecule type" value="Genomic_DNA"/>
</dbReference>
<keyword evidence="14" id="KW-1185">Reference proteome</keyword>
<dbReference type="PROSITE" id="PS00216">
    <property type="entry name" value="SUGAR_TRANSPORT_1"/>
    <property type="match status" value="2"/>
</dbReference>
<feature type="domain" description="Major facilitator superfamily (MFS) profile" evidence="12">
    <location>
        <begin position="49"/>
        <end position="468"/>
    </location>
</feature>
<feature type="transmembrane region" description="Helical" evidence="11">
    <location>
        <begin position="172"/>
        <end position="191"/>
    </location>
</feature>
<dbReference type="PANTHER" id="PTHR48021">
    <property type="match status" value="1"/>
</dbReference>
<sequence>MGDGNQDIENGENRAREEIRAPLLAGDDGSGRPLKGKSCEEERCMVYLSTFVAVCGSYAFGSCAGYSSPTQAAIREDVNLSLAEYSLFGSILTFGAMIGAITSGKIADFIGRKGAMIVSSLFCTAGWLSIYFAQGPVPLDVGRLATGYGMGVFSYVVPVFIAELAPKDLRGALTTINQLMICTGVSVSFIIGTLLTWRALALVGIIPCAVLLFGLCIIPESPRWLAKQGKQKEFEASLRRLRGKNADISAEAAEIQDYIETLERLPKARLLDLFQRRYLRSVIIGVGLMVCQQFGGINGICFYTSSIFESSGFPADLGTIIYAILQVIITAIGAALIDKAGRKPLLVVSGGGLVLGCLLTGGSFYFKEHELAHNAVPALAVTGILVYIGAFSIGMGAVPWVVMSEIFPINVKGVAGSLATLVNWFGAWACSYTFNFLMSWSSYGTFVLYAAVNALAILFVIEFVPETKGRTLEQIQAAVNAS</sequence>
<feature type="transmembrane region" description="Helical" evidence="11">
    <location>
        <begin position="145"/>
        <end position="165"/>
    </location>
</feature>
<keyword evidence="4 13" id="KW-0762">Sugar transport</keyword>
<comment type="similarity">
    <text evidence="8">Belongs to the major facilitator superfamily. Phosphate:H(+) symporter (TC 2.A.1.9) family.</text>
</comment>
<dbReference type="PROSITE" id="PS50850">
    <property type="entry name" value="MFS"/>
    <property type="match status" value="1"/>
</dbReference>
<dbReference type="InterPro" id="IPR005829">
    <property type="entry name" value="Sugar_transporter_CS"/>
</dbReference>
<feature type="transmembrane region" description="Helical" evidence="11">
    <location>
        <begin position="414"/>
        <end position="434"/>
    </location>
</feature>
<name>A0A9N7RG54_STRHE</name>
<comment type="subcellular location">
    <subcellularLocation>
        <location evidence="1">Membrane</location>
        <topology evidence="1">Multi-pass membrane protein</topology>
    </subcellularLocation>
</comment>
<dbReference type="PANTHER" id="PTHR48021:SF13">
    <property type="entry name" value="SUGAR TRANSPORTER ERD6-LIKE 7"/>
    <property type="match status" value="1"/>
</dbReference>
<feature type="transmembrane region" description="Helical" evidence="11">
    <location>
        <begin position="344"/>
        <end position="366"/>
    </location>
</feature>
<keyword evidence="5 11" id="KW-0812">Transmembrane</keyword>
<dbReference type="GO" id="GO:0051119">
    <property type="term" value="F:sugar transmembrane transporter activity"/>
    <property type="evidence" value="ECO:0007669"/>
    <property type="project" value="InterPro"/>
</dbReference>
<feature type="region of interest" description="Disordered" evidence="10">
    <location>
        <begin position="1"/>
        <end position="33"/>
    </location>
</feature>
<protein>
    <submittedName>
        <fullName evidence="13">Sugar transporter ERD6-like 7</fullName>
    </submittedName>
</protein>
<evidence type="ECO:0000256" key="8">
    <source>
        <dbReference type="ARBA" id="ARBA00044504"/>
    </source>
</evidence>
<dbReference type="Gene3D" id="1.20.1250.20">
    <property type="entry name" value="MFS general substrate transporter like domains"/>
    <property type="match status" value="1"/>
</dbReference>
<evidence type="ECO:0000256" key="10">
    <source>
        <dbReference type="SAM" id="MobiDB-lite"/>
    </source>
</evidence>
<evidence type="ECO:0000256" key="7">
    <source>
        <dbReference type="ARBA" id="ARBA00023136"/>
    </source>
</evidence>
<feature type="transmembrane region" description="Helical" evidence="11">
    <location>
        <begin position="114"/>
        <end position="133"/>
    </location>
</feature>
<keyword evidence="6 11" id="KW-1133">Transmembrane helix</keyword>
<evidence type="ECO:0000256" key="6">
    <source>
        <dbReference type="ARBA" id="ARBA00022989"/>
    </source>
</evidence>
<dbReference type="InterPro" id="IPR036259">
    <property type="entry name" value="MFS_trans_sf"/>
</dbReference>
<dbReference type="FunFam" id="1.20.1250.20:FF:000043">
    <property type="entry name" value="sugar transporter ERD6-like 6"/>
    <property type="match status" value="1"/>
</dbReference>
<evidence type="ECO:0000313" key="13">
    <source>
        <dbReference type="EMBL" id="CAA0828142.1"/>
    </source>
</evidence>
<dbReference type="SUPFAM" id="SSF103473">
    <property type="entry name" value="MFS general substrate transporter"/>
    <property type="match status" value="1"/>
</dbReference>
<dbReference type="InterPro" id="IPR044775">
    <property type="entry name" value="MFS_ERD6/Tret1-like"/>
</dbReference>
<comment type="similarity">
    <text evidence="2 9">Belongs to the major facilitator superfamily. Sugar transporter (TC 2.A.1.1) family.</text>
</comment>
<dbReference type="InterPro" id="IPR003663">
    <property type="entry name" value="Sugar/inositol_transpt"/>
</dbReference>
<dbReference type="CDD" id="cd17358">
    <property type="entry name" value="MFS_GLUT6_8_Class3_like"/>
    <property type="match status" value="1"/>
</dbReference>
<organism evidence="13 14">
    <name type="scientific">Striga hermonthica</name>
    <name type="common">Purple witchweed</name>
    <name type="synonym">Buchnera hermonthica</name>
    <dbReference type="NCBI Taxonomy" id="68872"/>
    <lineage>
        <taxon>Eukaryota</taxon>
        <taxon>Viridiplantae</taxon>
        <taxon>Streptophyta</taxon>
        <taxon>Embryophyta</taxon>
        <taxon>Tracheophyta</taxon>
        <taxon>Spermatophyta</taxon>
        <taxon>Magnoliopsida</taxon>
        <taxon>eudicotyledons</taxon>
        <taxon>Gunneridae</taxon>
        <taxon>Pentapetalae</taxon>
        <taxon>asterids</taxon>
        <taxon>lamiids</taxon>
        <taxon>Lamiales</taxon>
        <taxon>Orobanchaceae</taxon>
        <taxon>Buchnereae</taxon>
        <taxon>Striga</taxon>
    </lineage>
</organism>
<dbReference type="InterPro" id="IPR005828">
    <property type="entry name" value="MFS_sugar_transport-like"/>
</dbReference>